<proteinExistence type="predicted"/>
<dbReference type="EMBL" id="BPLR01021571">
    <property type="protein sequence ID" value="GIX91276.1"/>
    <property type="molecule type" value="Genomic_DNA"/>
</dbReference>
<dbReference type="AlphaFoldDB" id="A0AAV4P2M5"/>
<accession>A0AAV4P2M5</accession>
<protein>
    <submittedName>
        <fullName evidence="1">Uncharacterized protein</fullName>
    </submittedName>
</protein>
<name>A0AAV4P2M5_CAEEX</name>
<keyword evidence="2" id="KW-1185">Reference proteome</keyword>
<evidence type="ECO:0000313" key="1">
    <source>
        <dbReference type="EMBL" id="GIX91276.1"/>
    </source>
</evidence>
<reference evidence="1 2" key="1">
    <citation type="submission" date="2021-06" db="EMBL/GenBank/DDBJ databases">
        <title>Caerostris extrusa draft genome.</title>
        <authorList>
            <person name="Kono N."/>
            <person name="Arakawa K."/>
        </authorList>
    </citation>
    <scope>NUCLEOTIDE SEQUENCE [LARGE SCALE GENOMIC DNA]</scope>
</reference>
<sequence length="97" mass="10381">MLTNSPTTYAAPADTSGGLVAAVVFTATGKQERSKNTTAPSVNSSVNQLFEEKLSSEVQNSLDVHSATVCSCENLSRSIIKATMYDPEIYLIFKSSE</sequence>
<comment type="caution">
    <text evidence="1">The sequence shown here is derived from an EMBL/GenBank/DDBJ whole genome shotgun (WGS) entry which is preliminary data.</text>
</comment>
<evidence type="ECO:0000313" key="2">
    <source>
        <dbReference type="Proteomes" id="UP001054945"/>
    </source>
</evidence>
<organism evidence="1 2">
    <name type="scientific">Caerostris extrusa</name>
    <name type="common">Bark spider</name>
    <name type="synonym">Caerostris bankana</name>
    <dbReference type="NCBI Taxonomy" id="172846"/>
    <lineage>
        <taxon>Eukaryota</taxon>
        <taxon>Metazoa</taxon>
        <taxon>Ecdysozoa</taxon>
        <taxon>Arthropoda</taxon>
        <taxon>Chelicerata</taxon>
        <taxon>Arachnida</taxon>
        <taxon>Araneae</taxon>
        <taxon>Araneomorphae</taxon>
        <taxon>Entelegynae</taxon>
        <taxon>Araneoidea</taxon>
        <taxon>Araneidae</taxon>
        <taxon>Caerostris</taxon>
    </lineage>
</organism>
<gene>
    <name evidence="1" type="ORF">CEXT_101771</name>
</gene>
<dbReference type="Proteomes" id="UP001054945">
    <property type="component" value="Unassembled WGS sequence"/>
</dbReference>